<dbReference type="OrthoDB" id="5368485at2759"/>
<name>A0A0P1KTL5_9SACH</name>
<dbReference type="Gene3D" id="3.40.50.1820">
    <property type="entry name" value="alpha/beta hydrolase"/>
    <property type="match status" value="1"/>
</dbReference>
<dbReference type="GO" id="GO:0016042">
    <property type="term" value="P:lipid catabolic process"/>
    <property type="evidence" value="ECO:0007669"/>
    <property type="project" value="UniProtKB-KW"/>
</dbReference>
<evidence type="ECO:0000256" key="2">
    <source>
        <dbReference type="ARBA" id="ARBA00022963"/>
    </source>
</evidence>
<organism evidence="5 6">
    <name type="scientific">Lachancea quebecensis</name>
    <dbReference type="NCBI Taxonomy" id="1654605"/>
    <lineage>
        <taxon>Eukaryota</taxon>
        <taxon>Fungi</taxon>
        <taxon>Dikarya</taxon>
        <taxon>Ascomycota</taxon>
        <taxon>Saccharomycotina</taxon>
        <taxon>Saccharomycetes</taxon>
        <taxon>Saccharomycetales</taxon>
        <taxon>Saccharomycetaceae</taxon>
        <taxon>Lachancea</taxon>
    </lineage>
</organism>
<protein>
    <submittedName>
        <fullName evidence="5">LAQU0S10e00914g1_1</fullName>
    </submittedName>
</protein>
<proteinExistence type="inferred from homology"/>
<dbReference type="AlphaFoldDB" id="A0A0P1KTL5"/>
<sequence>MTVSVEEGLLLVDDRLSLKLGQLIRYRLTVDRSLLEPHLSSISELYLAFKNTESALLKPVYLTGPYSFYVDIQPCNYDECKEFDEEVAFCDDVKPNDEYRAVLKLNNNSRFENSEVFVWQINVVSQLSVTNLPSLSFRLCLTTKPTREMPKGQVEFAKGVVCEKWDTHRLWNLPPRFPDKPVHLVILTHGIFSNAGCDLVYLKDRIEATASAAGNESETSNLIIRGFKGNQGRSSKGVKSNGIGLAKFVIETIDNLKIRYDLRYISFVGHSLGGLTQSMAIRYICLERPDIFDGSEGLEPLNFITLASPYLGVAGEVPPFVTAILDIGALGQTGVDLNLNRTFFLTKEGIVRKDQHLGSYKRKPLLEIIPSEPLKSLMHRFKNRTTYANILHDGIVPLRTAALLYLDWNALSDVRGIRKENGKGDRGTPDSTNNNDVTGKIPEETMDKKSALKYLLPQAAIRRKYKRYTRTQIRSQNGDGANQQDEESGGFTPPPNANPIISAANVIVAPLPSQDYFKDPKFREDRVVHDKVYFPDELPPAHYKKREFFKKVIYPNDRIYRVQERIARQWQETLTWRKVLVSIQPDSHNNIVVRRKFVNAFGWVVIDHLVKEHFGAGSKAQSTSDSQS</sequence>
<dbReference type="InterPro" id="IPR044294">
    <property type="entry name" value="Lipase-like"/>
</dbReference>
<feature type="compositionally biased region" description="Basic and acidic residues" evidence="3">
    <location>
        <begin position="418"/>
        <end position="428"/>
    </location>
</feature>
<accession>A0A0P1KTL5</accession>
<gene>
    <name evidence="5" type="ORF">LAQU0_S10e00914g</name>
</gene>
<dbReference type="SUPFAM" id="SSF53474">
    <property type="entry name" value="alpha/beta-Hydrolases"/>
    <property type="match status" value="1"/>
</dbReference>
<dbReference type="Pfam" id="PF05057">
    <property type="entry name" value="DUF676"/>
    <property type="match status" value="1"/>
</dbReference>
<evidence type="ECO:0000256" key="1">
    <source>
        <dbReference type="ARBA" id="ARBA00007920"/>
    </source>
</evidence>
<evidence type="ECO:0000313" key="5">
    <source>
        <dbReference type="EMBL" id="CUS23462.1"/>
    </source>
</evidence>
<feature type="region of interest" description="Disordered" evidence="3">
    <location>
        <begin position="418"/>
        <end position="441"/>
    </location>
</feature>
<dbReference type="GO" id="GO:0047372">
    <property type="term" value="F:monoacylglycerol lipase activity"/>
    <property type="evidence" value="ECO:0007669"/>
    <property type="project" value="TreeGrafter"/>
</dbReference>
<reference evidence="6" key="1">
    <citation type="submission" date="2015-10" db="EMBL/GenBank/DDBJ databases">
        <authorList>
            <person name="Devillers H."/>
        </authorList>
    </citation>
    <scope>NUCLEOTIDE SEQUENCE [LARGE SCALE GENOMIC DNA]</scope>
</reference>
<keyword evidence="6" id="KW-1185">Reference proteome</keyword>
<dbReference type="EMBL" id="LN890547">
    <property type="protein sequence ID" value="CUS23462.1"/>
    <property type="molecule type" value="Genomic_DNA"/>
</dbReference>
<feature type="compositionally biased region" description="Polar residues" evidence="3">
    <location>
        <begin position="471"/>
        <end position="483"/>
    </location>
</feature>
<feature type="region of interest" description="Disordered" evidence="3">
    <location>
        <begin position="471"/>
        <end position="496"/>
    </location>
</feature>
<feature type="domain" description="DUF676" evidence="4">
    <location>
        <begin position="180"/>
        <end position="400"/>
    </location>
</feature>
<dbReference type="PANTHER" id="PTHR12482:SF20">
    <property type="entry name" value="LIPASE YDR444W-RELATED"/>
    <property type="match status" value="1"/>
</dbReference>
<comment type="similarity">
    <text evidence="1">Belongs to the putative lipase ROG1 family.</text>
</comment>
<evidence type="ECO:0000256" key="3">
    <source>
        <dbReference type="SAM" id="MobiDB-lite"/>
    </source>
</evidence>
<keyword evidence="2" id="KW-0443">Lipid metabolism</keyword>
<dbReference type="PIRSF" id="PIRSF005412">
    <property type="entry name" value="UCP005412_abhydr"/>
    <property type="match status" value="1"/>
</dbReference>
<evidence type="ECO:0000259" key="4">
    <source>
        <dbReference type="Pfam" id="PF05057"/>
    </source>
</evidence>
<dbReference type="Proteomes" id="UP000236544">
    <property type="component" value="Unassembled WGS sequence"/>
</dbReference>
<evidence type="ECO:0000313" key="6">
    <source>
        <dbReference type="Proteomes" id="UP000236544"/>
    </source>
</evidence>
<dbReference type="PANTHER" id="PTHR12482">
    <property type="entry name" value="LIPASE ROG1-RELATED-RELATED"/>
    <property type="match status" value="1"/>
</dbReference>
<keyword evidence="2" id="KW-0442">Lipid degradation</keyword>
<dbReference type="InterPro" id="IPR007751">
    <property type="entry name" value="DUF676_lipase-like"/>
</dbReference>
<dbReference type="InterPro" id="IPR029058">
    <property type="entry name" value="AB_hydrolase_fold"/>
</dbReference>
<dbReference type="InterPro" id="IPR016445">
    <property type="entry name" value="Rog1_fam"/>
</dbReference>